<dbReference type="Proteomes" id="UP000019276">
    <property type="component" value="Unassembled WGS sequence"/>
</dbReference>
<reference evidence="3 4" key="1">
    <citation type="journal article" date="2014" name="Genome Announc.">
        <title>Draft Genome Sequence of the Agar-Degrading Bacterium Catenovulum sp. Strain DS-2, Isolated from Intestines of Haliotis diversicolor.</title>
        <authorList>
            <person name="Shan D."/>
            <person name="Li X."/>
            <person name="Gu Z."/>
            <person name="Wei G."/>
            <person name="Gao Z."/>
            <person name="Shao Z."/>
        </authorList>
    </citation>
    <scope>NUCLEOTIDE SEQUENCE [LARGE SCALE GENOMIC DNA]</scope>
    <source>
        <strain evidence="3 4">DS-2</strain>
    </source>
</reference>
<dbReference type="Pfam" id="PF16537">
    <property type="entry name" value="T2SSB"/>
    <property type="match status" value="1"/>
</dbReference>
<dbReference type="RefSeq" id="WP_035014980.1">
    <property type="nucleotide sequence ID" value="NZ_ARZY01000021.1"/>
</dbReference>
<name>W7QNZ9_9ALTE</name>
<evidence type="ECO:0000259" key="2">
    <source>
        <dbReference type="Pfam" id="PF16537"/>
    </source>
</evidence>
<keyword evidence="1" id="KW-0472">Membrane</keyword>
<evidence type="ECO:0000313" key="3">
    <source>
        <dbReference type="EMBL" id="EWH09628.1"/>
    </source>
</evidence>
<dbReference type="AlphaFoldDB" id="W7QNZ9"/>
<dbReference type="eggNOG" id="COG3267">
    <property type="taxonomic scope" value="Bacteria"/>
</dbReference>
<organism evidence="3 4">
    <name type="scientific">Catenovulum agarivorans DS-2</name>
    <dbReference type="NCBI Taxonomy" id="1328313"/>
    <lineage>
        <taxon>Bacteria</taxon>
        <taxon>Pseudomonadati</taxon>
        <taxon>Pseudomonadota</taxon>
        <taxon>Gammaproteobacteria</taxon>
        <taxon>Alteromonadales</taxon>
        <taxon>Alteromonadaceae</taxon>
        <taxon>Catenovulum</taxon>
    </lineage>
</organism>
<protein>
    <submittedName>
        <fullName evidence="3">General secretion pathway protein A</fullName>
    </submittedName>
</protein>
<sequence length="273" mass="30301">MSILLEAQKRQQQDPNYLAENLYAESASGESSNRLVLLLLVAILVAMIFGAFLLLFNQPESLPTVTQVKPEQPRIESQTQTVINHVRQPVLLGDINLTTTTKDKAQVKPEATPPVNAPQQNRAQVEAEIDTDVVQPVAQQANDTQTIAPIKTEQLQEMDIDPSLLAKFNAAIEQTMAGSADSTANTVSPALFKVKPLVDFPDAFQARIPALDFQTHIYSSEPEQRWVKVNGKIIREQQQIVTGVVLEEISQQRVIIKAHGERFSLPALTSWQY</sequence>
<dbReference type="OrthoDB" id="5432325at2"/>
<keyword evidence="1" id="KW-1133">Transmembrane helix</keyword>
<feature type="domain" description="Type II secretion system protein GspB C-terminal" evidence="2">
    <location>
        <begin position="208"/>
        <end position="267"/>
    </location>
</feature>
<evidence type="ECO:0000313" key="4">
    <source>
        <dbReference type="Proteomes" id="UP000019276"/>
    </source>
</evidence>
<dbReference type="GO" id="GO:0015627">
    <property type="term" value="C:type II protein secretion system complex"/>
    <property type="evidence" value="ECO:0007669"/>
    <property type="project" value="InterPro"/>
</dbReference>
<feature type="transmembrane region" description="Helical" evidence="1">
    <location>
        <begin position="35"/>
        <end position="56"/>
    </location>
</feature>
<proteinExistence type="predicted"/>
<gene>
    <name evidence="3" type="ORF">DS2_11688</name>
</gene>
<accession>W7QNZ9</accession>
<dbReference type="EMBL" id="ARZY01000021">
    <property type="protein sequence ID" value="EWH09628.1"/>
    <property type="molecule type" value="Genomic_DNA"/>
</dbReference>
<dbReference type="STRING" id="1328313.DS2_11688"/>
<comment type="caution">
    <text evidence="3">The sequence shown here is derived from an EMBL/GenBank/DDBJ whole genome shotgun (WGS) entry which is preliminary data.</text>
</comment>
<dbReference type="InterPro" id="IPR032389">
    <property type="entry name" value="GspB_C"/>
</dbReference>
<evidence type="ECO:0000256" key="1">
    <source>
        <dbReference type="SAM" id="Phobius"/>
    </source>
</evidence>
<keyword evidence="4" id="KW-1185">Reference proteome</keyword>
<keyword evidence="1" id="KW-0812">Transmembrane</keyword>